<dbReference type="PANTHER" id="PTHR43300:SF10">
    <property type="entry name" value="2,3,4,5-TETRAHYDROPYRIDINE-2,6-DICARBOXYLATE N-ACETYLTRANSFERASE"/>
    <property type="match status" value="1"/>
</dbReference>
<dbReference type="CDD" id="cd03358">
    <property type="entry name" value="LbH_WxcM_N_like"/>
    <property type="match status" value="1"/>
</dbReference>
<evidence type="ECO:0000313" key="5">
    <source>
        <dbReference type="EMBL" id="ARS90186.1"/>
    </source>
</evidence>
<evidence type="ECO:0000256" key="1">
    <source>
        <dbReference type="ARBA" id="ARBA00022605"/>
    </source>
</evidence>
<dbReference type="InterPro" id="IPR018357">
    <property type="entry name" value="Hexapep_transf_CS"/>
</dbReference>
<dbReference type="InterPro" id="IPR050179">
    <property type="entry name" value="Trans_hexapeptide_repeat"/>
</dbReference>
<dbReference type="Proteomes" id="UP000250088">
    <property type="component" value="Chromosome"/>
</dbReference>
<dbReference type="EMBL" id="CP019893">
    <property type="protein sequence ID" value="ARS90186.1"/>
    <property type="molecule type" value="Genomic_DNA"/>
</dbReference>
<dbReference type="AlphaFoldDB" id="A0A2Z2HSK7"/>
<dbReference type="GO" id="GO:0019877">
    <property type="term" value="P:diaminopimelate biosynthetic process"/>
    <property type="evidence" value="ECO:0007669"/>
    <property type="project" value="UniProtKB-KW"/>
</dbReference>
<keyword evidence="1" id="KW-0028">Amino-acid biosynthesis</keyword>
<dbReference type="Pfam" id="PF00132">
    <property type="entry name" value="Hexapep"/>
    <property type="match status" value="2"/>
</dbReference>
<dbReference type="Pfam" id="PF14602">
    <property type="entry name" value="Hexapep_2"/>
    <property type="match status" value="1"/>
</dbReference>
<proteinExistence type="predicted"/>
<dbReference type="SUPFAM" id="SSF51161">
    <property type="entry name" value="Trimeric LpxA-like enzymes"/>
    <property type="match status" value="1"/>
</dbReference>
<dbReference type="Gene3D" id="2.160.10.10">
    <property type="entry name" value="Hexapeptide repeat proteins"/>
    <property type="match status" value="1"/>
</dbReference>
<dbReference type="GO" id="GO:0009085">
    <property type="term" value="P:lysine biosynthetic process"/>
    <property type="evidence" value="ECO:0007669"/>
    <property type="project" value="UniProtKB-KW"/>
</dbReference>
<dbReference type="PROSITE" id="PS00101">
    <property type="entry name" value="HEXAPEP_TRANSFERASES"/>
    <property type="match status" value="1"/>
</dbReference>
<sequence length="192" mass="19329">MSGFVTGEDCSIDETVTLGYGSFDEPAQIGDGATIRAGSIVYGDVTIGDGFTTGHDVVIRERTTIGSDVLAGTKTVVDGNTQIGSDVSLQTGVYVPTRTTIGDNVFVGPNAVLTNDPYPVRADADLEGPTIEDGASIGANATILPGVTIGENAFVAAGAVVTEDVSANTLAVGVPATETALPEGLEGPNQLA</sequence>
<name>A0A2Z2HSK7_9EURY</name>
<dbReference type="KEGG" id="naj:B1756_10935"/>
<reference evidence="6" key="1">
    <citation type="submission" date="2017-02" db="EMBL/GenBank/DDBJ databases">
        <title>Natronthermophilus aegyptiacus gen. nov.,sp. nov., an aerobic, extremely halophilic alkalithermophilic archaeon isolated from the athalassohaline Wadi An Natrun, Egypt.</title>
        <authorList>
            <person name="Zhao B."/>
        </authorList>
    </citation>
    <scope>NUCLEOTIDE SEQUENCE [LARGE SCALE GENOMIC DNA]</scope>
    <source>
        <strain evidence="6">JW/NM-HA 15</strain>
    </source>
</reference>
<protein>
    <submittedName>
        <fullName evidence="5">N-acetyltransferase</fullName>
    </submittedName>
</protein>
<keyword evidence="3" id="KW-0220">Diaminopimelate biosynthesis</keyword>
<accession>A0A2Z2HSK7</accession>
<dbReference type="InterPro" id="IPR011004">
    <property type="entry name" value="Trimer_LpxA-like_sf"/>
</dbReference>
<dbReference type="OrthoDB" id="200265at2157"/>
<keyword evidence="4" id="KW-0457">Lysine biosynthesis</keyword>
<dbReference type="GO" id="GO:0016740">
    <property type="term" value="F:transferase activity"/>
    <property type="evidence" value="ECO:0007669"/>
    <property type="project" value="UniProtKB-KW"/>
</dbReference>
<dbReference type="InterPro" id="IPR001451">
    <property type="entry name" value="Hexapep"/>
</dbReference>
<dbReference type="PANTHER" id="PTHR43300">
    <property type="entry name" value="ACETYLTRANSFERASE"/>
    <property type="match status" value="1"/>
</dbReference>
<organism evidence="5 6">
    <name type="scientific">Natrarchaeobaculum aegyptiacum</name>
    <dbReference type="NCBI Taxonomy" id="745377"/>
    <lineage>
        <taxon>Archaea</taxon>
        <taxon>Methanobacteriati</taxon>
        <taxon>Methanobacteriota</taxon>
        <taxon>Stenosarchaea group</taxon>
        <taxon>Halobacteria</taxon>
        <taxon>Halobacteriales</taxon>
        <taxon>Natrialbaceae</taxon>
        <taxon>Natrarchaeobaculum</taxon>
    </lineage>
</organism>
<evidence type="ECO:0000256" key="3">
    <source>
        <dbReference type="ARBA" id="ARBA00022915"/>
    </source>
</evidence>
<evidence type="ECO:0000313" key="6">
    <source>
        <dbReference type="Proteomes" id="UP000250088"/>
    </source>
</evidence>
<dbReference type="GeneID" id="32894599"/>
<gene>
    <name evidence="5" type="ORF">B1756_10935</name>
</gene>
<evidence type="ECO:0000256" key="4">
    <source>
        <dbReference type="ARBA" id="ARBA00023154"/>
    </source>
</evidence>
<dbReference type="RefSeq" id="WP_086888563.1">
    <property type="nucleotide sequence ID" value="NZ_CP019893.1"/>
</dbReference>
<keyword evidence="2 5" id="KW-0808">Transferase</keyword>
<keyword evidence="6" id="KW-1185">Reference proteome</keyword>
<evidence type="ECO:0000256" key="2">
    <source>
        <dbReference type="ARBA" id="ARBA00022679"/>
    </source>
</evidence>